<evidence type="ECO:0000256" key="5">
    <source>
        <dbReference type="SAM" id="SignalP"/>
    </source>
</evidence>
<accession>A0A0U1LW17</accession>
<name>A0A0U1LW17_TALIS</name>
<dbReference type="InterPro" id="IPR020904">
    <property type="entry name" value="Sc_DH/Rdtase_CS"/>
</dbReference>
<dbReference type="Pfam" id="PF00106">
    <property type="entry name" value="adh_short"/>
    <property type="match status" value="1"/>
</dbReference>
<dbReference type="PROSITE" id="PS00061">
    <property type="entry name" value="ADH_SHORT"/>
    <property type="match status" value="1"/>
</dbReference>
<protein>
    <submittedName>
        <fullName evidence="6">Putative oxidoreductase YusZ</fullName>
    </submittedName>
</protein>
<organism evidence="6 7">
    <name type="scientific">Talaromyces islandicus</name>
    <name type="common">Penicillium islandicum</name>
    <dbReference type="NCBI Taxonomy" id="28573"/>
    <lineage>
        <taxon>Eukaryota</taxon>
        <taxon>Fungi</taxon>
        <taxon>Dikarya</taxon>
        <taxon>Ascomycota</taxon>
        <taxon>Pezizomycotina</taxon>
        <taxon>Eurotiomycetes</taxon>
        <taxon>Eurotiomycetidae</taxon>
        <taxon>Eurotiales</taxon>
        <taxon>Trichocomaceae</taxon>
        <taxon>Talaromyces</taxon>
        <taxon>Talaromyces sect. Islandici</taxon>
    </lineage>
</organism>
<dbReference type="PRINTS" id="PR00081">
    <property type="entry name" value="GDHRDH"/>
</dbReference>
<keyword evidence="3" id="KW-0560">Oxidoreductase</keyword>
<evidence type="ECO:0000256" key="1">
    <source>
        <dbReference type="ARBA" id="ARBA00006484"/>
    </source>
</evidence>
<dbReference type="InterPro" id="IPR036291">
    <property type="entry name" value="NAD(P)-bd_dom_sf"/>
</dbReference>
<proteinExistence type="inferred from homology"/>
<dbReference type="CDD" id="cd05374">
    <property type="entry name" value="17beta-HSD-like_SDR_c"/>
    <property type="match status" value="1"/>
</dbReference>
<keyword evidence="7" id="KW-1185">Reference proteome</keyword>
<gene>
    <name evidence="6" type="ORF">PISL3812_03999</name>
</gene>
<dbReference type="PANTHER" id="PTHR43976">
    <property type="entry name" value="SHORT CHAIN DEHYDROGENASE"/>
    <property type="match status" value="1"/>
</dbReference>
<sequence length="285" mass="30318">MSQVWLITGASAGFGLVLSEVVLKHGHKVIAATRNPTKAAQENPQIESLGGKWVKLDVASPSAVQDVDAAIKSLGAGKIDVLVNNAGFFMSGGIEDVNEEEMHSQFNVNVYGPMRTIKGVLPIMRAQRSGTIVNISSIAALDGLPSCGLYASSKFALEGFSEALSREIECFGIRVLIVEPGAFRTTFLSGFSKPAAGLNPAYKGTPLDEVLQKFTSADQKQPGDPIKGSEIIFDVVTGTGVGAGKTNLLRLPLGPDCFQRSDSKIQRLKDNLDAFREVGTTTDFD</sequence>
<dbReference type="AlphaFoldDB" id="A0A0U1LW17"/>
<keyword evidence="2" id="KW-0521">NADP</keyword>
<dbReference type="GO" id="GO:0016491">
    <property type="term" value="F:oxidoreductase activity"/>
    <property type="evidence" value="ECO:0007669"/>
    <property type="project" value="UniProtKB-KW"/>
</dbReference>
<evidence type="ECO:0000313" key="7">
    <source>
        <dbReference type="Proteomes" id="UP000054383"/>
    </source>
</evidence>
<dbReference type="PANTHER" id="PTHR43976:SF16">
    <property type="entry name" value="SHORT-CHAIN DEHYDROGENASE_REDUCTASE FAMILY PROTEIN"/>
    <property type="match status" value="1"/>
</dbReference>
<dbReference type="PRINTS" id="PR00080">
    <property type="entry name" value="SDRFAMILY"/>
</dbReference>
<comment type="similarity">
    <text evidence="1 4">Belongs to the short-chain dehydrogenases/reductases (SDR) family.</text>
</comment>
<dbReference type="OrthoDB" id="1274115at2759"/>
<dbReference type="Proteomes" id="UP000054383">
    <property type="component" value="Unassembled WGS sequence"/>
</dbReference>
<dbReference type="Gene3D" id="3.40.50.720">
    <property type="entry name" value="NAD(P)-binding Rossmann-like Domain"/>
    <property type="match status" value="1"/>
</dbReference>
<feature type="signal peptide" evidence="5">
    <location>
        <begin position="1"/>
        <end position="19"/>
    </location>
</feature>
<keyword evidence="5" id="KW-0732">Signal</keyword>
<dbReference type="OMA" id="KEDHCDV"/>
<feature type="chain" id="PRO_5006711293" evidence="5">
    <location>
        <begin position="20"/>
        <end position="285"/>
    </location>
</feature>
<evidence type="ECO:0000256" key="2">
    <source>
        <dbReference type="ARBA" id="ARBA00022857"/>
    </source>
</evidence>
<dbReference type="EMBL" id="CVMT01000003">
    <property type="protein sequence ID" value="CRG86986.1"/>
    <property type="molecule type" value="Genomic_DNA"/>
</dbReference>
<dbReference type="STRING" id="28573.A0A0U1LW17"/>
<evidence type="ECO:0000256" key="4">
    <source>
        <dbReference type="RuleBase" id="RU000363"/>
    </source>
</evidence>
<evidence type="ECO:0000313" key="6">
    <source>
        <dbReference type="EMBL" id="CRG86986.1"/>
    </source>
</evidence>
<dbReference type="SUPFAM" id="SSF51735">
    <property type="entry name" value="NAD(P)-binding Rossmann-fold domains"/>
    <property type="match status" value="1"/>
</dbReference>
<dbReference type="InterPro" id="IPR002347">
    <property type="entry name" value="SDR_fam"/>
</dbReference>
<dbReference type="InterPro" id="IPR051911">
    <property type="entry name" value="SDR_oxidoreductase"/>
</dbReference>
<evidence type="ECO:0000256" key="3">
    <source>
        <dbReference type="ARBA" id="ARBA00023002"/>
    </source>
</evidence>
<reference evidence="6 7" key="1">
    <citation type="submission" date="2015-04" db="EMBL/GenBank/DDBJ databases">
        <authorList>
            <person name="Syromyatnikov M.Y."/>
            <person name="Popov V.N."/>
        </authorList>
    </citation>
    <scope>NUCLEOTIDE SEQUENCE [LARGE SCALE GENOMIC DNA]</scope>
    <source>
        <strain evidence="6">WF-38-12</strain>
    </source>
</reference>